<dbReference type="RefSeq" id="WP_009574550.1">
    <property type="nucleotide sequence ID" value="NZ_AEIG01000006.1"/>
</dbReference>
<gene>
    <name evidence="3" type="ORF">IMCC3088_2322</name>
</gene>
<evidence type="ECO:0000256" key="1">
    <source>
        <dbReference type="ARBA" id="ARBA00022603"/>
    </source>
</evidence>
<organism evidence="3 4">
    <name type="scientific">Aequoribacter fuscus</name>
    <dbReference type="NCBI Taxonomy" id="2518989"/>
    <lineage>
        <taxon>Bacteria</taxon>
        <taxon>Pseudomonadati</taxon>
        <taxon>Pseudomonadota</taxon>
        <taxon>Gammaproteobacteria</taxon>
        <taxon>Cellvibrionales</taxon>
        <taxon>Halieaceae</taxon>
        <taxon>Aequoribacter</taxon>
    </lineage>
</organism>
<dbReference type="PANTHER" id="PTHR43861:SF1">
    <property type="entry name" value="TRANS-ACONITATE 2-METHYLTRANSFERASE"/>
    <property type="match status" value="1"/>
</dbReference>
<evidence type="ECO:0000256" key="2">
    <source>
        <dbReference type="ARBA" id="ARBA00022679"/>
    </source>
</evidence>
<reference evidence="3 4" key="1">
    <citation type="journal article" date="2011" name="J. Bacteriol.">
        <title>Genome sequence of strain IMCC3088, a proteorhodopsin-containing marine bacterium belonging to the OM60/NOR5 clade.</title>
        <authorList>
            <person name="Jang Y."/>
            <person name="Oh H.M."/>
            <person name="Kang I."/>
            <person name="Lee K."/>
            <person name="Yang S.J."/>
            <person name="Cho J.C."/>
        </authorList>
    </citation>
    <scope>NUCLEOTIDE SEQUENCE [LARGE SCALE GENOMIC DNA]</scope>
    <source>
        <strain evidence="3 4">IMCC3088</strain>
    </source>
</reference>
<dbReference type="InterPro" id="IPR041698">
    <property type="entry name" value="Methyltransf_25"/>
</dbReference>
<dbReference type="OrthoDB" id="9777638at2"/>
<keyword evidence="4" id="KW-1185">Reference proteome</keyword>
<dbReference type="CDD" id="cd02440">
    <property type="entry name" value="AdoMet_MTases"/>
    <property type="match status" value="1"/>
</dbReference>
<evidence type="ECO:0000313" key="3">
    <source>
        <dbReference type="EMBL" id="EGG30741.1"/>
    </source>
</evidence>
<evidence type="ECO:0000313" key="4">
    <source>
        <dbReference type="Proteomes" id="UP000005615"/>
    </source>
</evidence>
<sequence>MSQDNSAQKVYWNDTAGPSWVAAQANLDAMLEPLSAQAIAKAAAQSEERVLDVGCGCGATTLALAQSGAQVTGVDLSEPMINRAKERAAGYDNIELIVKDACVYDTMHQFDLIFSRFGVMFFADPYEAFGHLHAQLKPNGRLVFICWQAPDQNPWMSLPGRAVAPFLPPLDPAPQPTDPGPFALANPNYCTDILTQAGFHSIEHQSIEAGMYLGADLDEVMNYQRFVGPVARVVKELQGEQQEAAIAAARAAFEAHMTESGLSLPGRAWLVTARA</sequence>
<dbReference type="GO" id="GO:0008168">
    <property type="term" value="F:methyltransferase activity"/>
    <property type="evidence" value="ECO:0007669"/>
    <property type="project" value="UniProtKB-KW"/>
</dbReference>
<dbReference type="InterPro" id="IPR029063">
    <property type="entry name" value="SAM-dependent_MTases_sf"/>
</dbReference>
<dbReference type="eggNOG" id="COG2226">
    <property type="taxonomic scope" value="Bacteria"/>
</dbReference>
<dbReference type="SUPFAM" id="SSF53335">
    <property type="entry name" value="S-adenosyl-L-methionine-dependent methyltransferases"/>
    <property type="match status" value="1"/>
</dbReference>
<dbReference type="Gene3D" id="3.40.50.150">
    <property type="entry name" value="Vaccinia Virus protein VP39"/>
    <property type="match status" value="1"/>
</dbReference>
<keyword evidence="1 3" id="KW-0489">Methyltransferase</keyword>
<dbReference type="GO" id="GO:0032259">
    <property type="term" value="P:methylation"/>
    <property type="evidence" value="ECO:0007669"/>
    <property type="project" value="UniProtKB-KW"/>
</dbReference>
<dbReference type="EMBL" id="AEIG01000006">
    <property type="protein sequence ID" value="EGG30741.1"/>
    <property type="molecule type" value="Genomic_DNA"/>
</dbReference>
<dbReference type="Proteomes" id="UP000005615">
    <property type="component" value="Unassembled WGS sequence"/>
</dbReference>
<accession>F3KYR8</accession>
<dbReference type="PANTHER" id="PTHR43861">
    <property type="entry name" value="TRANS-ACONITATE 2-METHYLTRANSFERASE-RELATED"/>
    <property type="match status" value="1"/>
</dbReference>
<keyword evidence="2 3" id="KW-0808">Transferase</keyword>
<comment type="caution">
    <text evidence="3">The sequence shown here is derived from an EMBL/GenBank/DDBJ whole genome shotgun (WGS) entry which is preliminary data.</text>
</comment>
<proteinExistence type="predicted"/>
<name>F3KYR8_9GAMM</name>
<dbReference type="STRING" id="2518989.IMCC3088_2322"/>
<protein>
    <submittedName>
        <fullName evidence="3">Methyltransferase</fullName>
    </submittedName>
</protein>
<dbReference type="AlphaFoldDB" id="F3KYR8"/>
<dbReference type="Pfam" id="PF13649">
    <property type="entry name" value="Methyltransf_25"/>
    <property type="match status" value="1"/>
</dbReference>